<keyword evidence="1" id="KW-0540">Nuclease</keyword>
<organism evidence="5 6">
    <name type="scientific">Chitinimonas prasina</name>
    <dbReference type="NCBI Taxonomy" id="1434937"/>
    <lineage>
        <taxon>Bacteria</taxon>
        <taxon>Pseudomonadati</taxon>
        <taxon>Pseudomonadota</taxon>
        <taxon>Betaproteobacteria</taxon>
        <taxon>Neisseriales</taxon>
        <taxon>Chitinibacteraceae</taxon>
        <taxon>Chitinimonas</taxon>
    </lineage>
</organism>
<evidence type="ECO:0000313" key="6">
    <source>
        <dbReference type="Proteomes" id="UP001156706"/>
    </source>
</evidence>
<feature type="region of interest" description="Disordered" evidence="3">
    <location>
        <begin position="64"/>
        <end position="99"/>
    </location>
</feature>
<dbReference type="InterPro" id="IPR000026">
    <property type="entry name" value="N1-like"/>
</dbReference>
<dbReference type="Pfam" id="PF00545">
    <property type="entry name" value="Ribonuclease"/>
    <property type="match status" value="1"/>
</dbReference>
<evidence type="ECO:0000256" key="2">
    <source>
        <dbReference type="ARBA" id="ARBA00022801"/>
    </source>
</evidence>
<evidence type="ECO:0000256" key="4">
    <source>
        <dbReference type="SAM" id="SignalP"/>
    </source>
</evidence>
<dbReference type="Gene3D" id="3.10.450.30">
    <property type="entry name" value="Microbial ribonucleases"/>
    <property type="match status" value="1"/>
</dbReference>
<dbReference type="EMBL" id="BSOG01000001">
    <property type="protein sequence ID" value="GLR11571.1"/>
    <property type="molecule type" value="Genomic_DNA"/>
</dbReference>
<keyword evidence="4" id="KW-0732">Signal</keyword>
<evidence type="ECO:0000313" key="5">
    <source>
        <dbReference type="EMBL" id="GLR11571.1"/>
    </source>
</evidence>
<keyword evidence="2" id="KW-0378">Hydrolase</keyword>
<keyword evidence="6" id="KW-1185">Reference proteome</keyword>
<dbReference type="SUPFAM" id="SSF53933">
    <property type="entry name" value="Microbial ribonucleases"/>
    <property type="match status" value="1"/>
</dbReference>
<gene>
    <name evidence="5" type="ORF">GCM10007907_03610</name>
</gene>
<name>A0ABQ5Y9E7_9NEIS</name>
<dbReference type="InterPro" id="IPR016191">
    <property type="entry name" value="Ribonuclease/ribotoxin"/>
</dbReference>
<accession>A0ABQ5Y9E7</accession>
<reference evidence="6" key="1">
    <citation type="journal article" date="2019" name="Int. J. Syst. Evol. Microbiol.">
        <title>The Global Catalogue of Microorganisms (GCM) 10K type strain sequencing project: providing services to taxonomists for standard genome sequencing and annotation.</title>
        <authorList>
            <consortium name="The Broad Institute Genomics Platform"/>
            <consortium name="The Broad Institute Genome Sequencing Center for Infectious Disease"/>
            <person name="Wu L."/>
            <person name="Ma J."/>
        </authorList>
    </citation>
    <scope>NUCLEOTIDE SEQUENCE [LARGE SCALE GENOMIC DNA]</scope>
    <source>
        <strain evidence="6">NBRC 110044</strain>
    </source>
</reference>
<sequence length="147" mass="16663">MRALAVLLICLNTLAAPLPDCRQVAQSLNGKLQGQLNTTELAQSLSQLNQTGQLPAQFVTKKQARQAGWQPGRPLWRSPELQGKSLGGDHFGNREKRLPRGNWREADLDYRGGKRNAKRLVFEPSRDGRRYVTIDHYEQFTEIPPCR</sequence>
<evidence type="ECO:0000256" key="1">
    <source>
        <dbReference type="ARBA" id="ARBA00022722"/>
    </source>
</evidence>
<dbReference type="RefSeq" id="WP_284194721.1">
    <property type="nucleotide sequence ID" value="NZ_BSOG01000001.1"/>
</dbReference>
<protein>
    <submittedName>
        <fullName evidence="5">Uncharacterized protein</fullName>
    </submittedName>
</protein>
<comment type="caution">
    <text evidence="5">The sequence shown here is derived from an EMBL/GenBank/DDBJ whole genome shotgun (WGS) entry which is preliminary data.</text>
</comment>
<evidence type="ECO:0000256" key="3">
    <source>
        <dbReference type="SAM" id="MobiDB-lite"/>
    </source>
</evidence>
<proteinExistence type="predicted"/>
<feature type="signal peptide" evidence="4">
    <location>
        <begin position="1"/>
        <end position="15"/>
    </location>
</feature>
<feature type="chain" id="PRO_5046616017" evidence="4">
    <location>
        <begin position="16"/>
        <end position="147"/>
    </location>
</feature>
<dbReference type="Proteomes" id="UP001156706">
    <property type="component" value="Unassembled WGS sequence"/>
</dbReference>